<keyword evidence="9" id="KW-1185">Reference proteome</keyword>
<dbReference type="GO" id="GO:0003924">
    <property type="term" value="F:GTPase activity"/>
    <property type="evidence" value="ECO:0007669"/>
    <property type="project" value="InterPro"/>
</dbReference>
<proteinExistence type="inferred from homology"/>
<comment type="similarity">
    <text evidence="1">Belongs to the SIMIBI class G3E GTPase family. ArgK/MeaB subfamily.</text>
</comment>
<evidence type="ECO:0000256" key="4">
    <source>
        <dbReference type="ARBA" id="ARBA00023134"/>
    </source>
</evidence>
<accession>A0A7D5K5P0</accession>
<keyword evidence="3" id="KW-0378">Hydrolase</keyword>
<protein>
    <submittedName>
        <fullName evidence="8">Methylmalonyl Co-A mutase-associated GTPase MeaB</fullName>
    </submittedName>
</protein>
<dbReference type="InterPro" id="IPR027417">
    <property type="entry name" value="P-loop_NTPase"/>
</dbReference>
<evidence type="ECO:0000256" key="2">
    <source>
        <dbReference type="ARBA" id="ARBA00022741"/>
    </source>
</evidence>
<dbReference type="RefSeq" id="WP_179167614.1">
    <property type="nucleotide sequence ID" value="NZ_CP058529.1"/>
</dbReference>
<evidence type="ECO:0000259" key="7">
    <source>
        <dbReference type="SMART" id="SM00382"/>
    </source>
</evidence>
<dbReference type="InterPro" id="IPR005129">
    <property type="entry name" value="GTPase_ArgK"/>
</dbReference>
<dbReference type="EMBL" id="CP058529">
    <property type="protein sequence ID" value="QLG26039.1"/>
    <property type="molecule type" value="Genomic_DNA"/>
</dbReference>
<dbReference type="Pfam" id="PF03308">
    <property type="entry name" value="MeaB"/>
    <property type="match status" value="1"/>
</dbReference>
<evidence type="ECO:0000256" key="1">
    <source>
        <dbReference type="ARBA" id="ARBA00009625"/>
    </source>
</evidence>
<feature type="region of interest" description="Disordered" evidence="6">
    <location>
        <begin position="1"/>
        <end position="26"/>
    </location>
</feature>
<dbReference type="NCBIfam" id="TIGR00750">
    <property type="entry name" value="lao"/>
    <property type="match status" value="1"/>
</dbReference>
<keyword evidence="5" id="KW-0143">Chaperone</keyword>
<reference evidence="8 9" key="1">
    <citation type="submission" date="2020-07" db="EMBL/GenBank/DDBJ databases">
        <title>Gai3-2, isolated from salt lake.</title>
        <authorList>
            <person name="Cui H."/>
            <person name="Shi X."/>
        </authorList>
    </citation>
    <scope>NUCLEOTIDE SEQUENCE [LARGE SCALE GENOMIC DNA]</scope>
    <source>
        <strain evidence="8 9">Gai3-2</strain>
    </source>
</reference>
<dbReference type="KEGG" id="halg:HUG10_00100"/>
<evidence type="ECO:0000256" key="5">
    <source>
        <dbReference type="ARBA" id="ARBA00023186"/>
    </source>
</evidence>
<dbReference type="Gene3D" id="3.40.50.300">
    <property type="entry name" value="P-loop containing nucleotide triphosphate hydrolases"/>
    <property type="match status" value="1"/>
</dbReference>
<organism evidence="8 9">
    <name type="scientific">Halorarum halophilum</name>
    <dbReference type="NCBI Taxonomy" id="2743090"/>
    <lineage>
        <taxon>Archaea</taxon>
        <taxon>Methanobacteriati</taxon>
        <taxon>Methanobacteriota</taxon>
        <taxon>Stenosarchaea group</taxon>
        <taxon>Halobacteria</taxon>
        <taxon>Halobacteriales</taxon>
        <taxon>Haloferacaceae</taxon>
        <taxon>Halorarum</taxon>
    </lineage>
</organism>
<feature type="compositionally biased region" description="Acidic residues" evidence="6">
    <location>
        <begin position="1"/>
        <end position="18"/>
    </location>
</feature>
<feature type="domain" description="AAA+ ATPase" evidence="7">
    <location>
        <begin position="70"/>
        <end position="322"/>
    </location>
</feature>
<dbReference type="AlphaFoldDB" id="A0A7D5K5P0"/>
<dbReference type="InterPro" id="IPR052040">
    <property type="entry name" value="GTPase/Isobutyryl-CoA_mutase"/>
</dbReference>
<gene>
    <name evidence="8" type="primary">meaB</name>
    <name evidence="8" type="ORF">HUG10_00100</name>
</gene>
<dbReference type="Proteomes" id="UP000509750">
    <property type="component" value="Chromosome"/>
</dbReference>
<dbReference type="CDD" id="cd03114">
    <property type="entry name" value="MMAA-like"/>
    <property type="match status" value="1"/>
</dbReference>
<dbReference type="GeneID" id="56027187"/>
<keyword evidence="2" id="KW-0547">Nucleotide-binding</keyword>
<dbReference type="PANTHER" id="PTHR43087:SF1">
    <property type="entry name" value="LAO_AO TRANSPORT SYSTEM ATPASE"/>
    <property type="match status" value="1"/>
</dbReference>
<dbReference type="InterPro" id="IPR003593">
    <property type="entry name" value="AAA+_ATPase"/>
</dbReference>
<evidence type="ECO:0000313" key="8">
    <source>
        <dbReference type="EMBL" id="QLG26039.1"/>
    </source>
</evidence>
<dbReference type="SMART" id="SM00382">
    <property type="entry name" value="AAA"/>
    <property type="match status" value="1"/>
</dbReference>
<evidence type="ECO:0000256" key="3">
    <source>
        <dbReference type="ARBA" id="ARBA00022801"/>
    </source>
</evidence>
<sequence length="374" mass="39840">MSPAESDGEVGAEADGEPSDGSNGASVESELVADVLDGKHRALARVISKIEDRSPGYRDIVSELHRHTGHAEVLGVTGSPGAGKSTLVDKLARTYRDQGETVGVIAVDPSSPYTGGAVLGDRIRMASNVGDMDVFFRSMSARGTLGGLSTATADAVKALDAFGKDRIIIETVGAGQNEVDIVRTADTVCVLVQPGSGDDVQMLKAGILEIGDVFVVNKADMDGAQRTVAELEEMIHMRQNPGKNLDTGHHGPVDEDEMADVAIDDAEEEAWDPEVVETVATSGDGIEELVETLAAHRTWLEDTGALAEKARTRYAAEIRQLLRADAARILEEELADRGGVDGLADRVVDRETDPYTVAAEVIEPIEECVRERRE</sequence>
<dbReference type="OrthoDB" id="21324at2157"/>
<dbReference type="SUPFAM" id="SSF52540">
    <property type="entry name" value="P-loop containing nucleoside triphosphate hydrolases"/>
    <property type="match status" value="1"/>
</dbReference>
<dbReference type="PANTHER" id="PTHR43087">
    <property type="entry name" value="LYSINE/ARGININE/ORNITHINE TRANSPORT SYSTEM KINASE"/>
    <property type="match status" value="1"/>
</dbReference>
<dbReference type="GO" id="GO:0005525">
    <property type="term" value="F:GTP binding"/>
    <property type="evidence" value="ECO:0007669"/>
    <property type="project" value="UniProtKB-KW"/>
</dbReference>
<name>A0A7D5K5P0_9EURY</name>
<keyword evidence="4" id="KW-0342">GTP-binding</keyword>
<evidence type="ECO:0000313" key="9">
    <source>
        <dbReference type="Proteomes" id="UP000509750"/>
    </source>
</evidence>
<evidence type="ECO:0000256" key="6">
    <source>
        <dbReference type="SAM" id="MobiDB-lite"/>
    </source>
</evidence>